<feature type="transmembrane region" description="Helical" evidence="2">
    <location>
        <begin position="132"/>
        <end position="154"/>
    </location>
</feature>
<feature type="region of interest" description="Disordered" evidence="1">
    <location>
        <begin position="209"/>
        <end position="231"/>
    </location>
</feature>
<dbReference type="OrthoDB" id="2988756at2759"/>
<keyword evidence="4" id="KW-1185">Reference proteome</keyword>
<name>A0A8J2HWC2_9PLEO</name>
<dbReference type="EMBL" id="CAJRGZ010000015">
    <property type="protein sequence ID" value="CAG5141708.1"/>
    <property type="molecule type" value="Genomic_DNA"/>
</dbReference>
<organism evidence="3 4">
    <name type="scientific">Alternaria atra</name>
    <dbReference type="NCBI Taxonomy" id="119953"/>
    <lineage>
        <taxon>Eukaryota</taxon>
        <taxon>Fungi</taxon>
        <taxon>Dikarya</taxon>
        <taxon>Ascomycota</taxon>
        <taxon>Pezizomycotina</taxon>
        <taxon>Dothideomycetes</taxon>
        <taxon>Pleosporomycetidae</taxon>
        <taxon>Pleosporales</taxon>
        <taxon>Pleosporineae</taxon>
        <taxon>Pleosporaceae</taxon>
        <taxon>Alternaria</taxon>
        <taxon>Alternaria sect. Ulocladioides</taxon>
    </lineage>
</organism>
<sequence length="231" mass="25191">MKGFFNGGCHDRVRQFMSVWYSYAADTLTNIMSTPKSLLRVTSSILTNYYSLSYRISYAPNVESPVAARTKDRYEAPRFLESLDFGIPDALRIHALFASAVLCIFISTLRAAQITANTIRTDADTDGTWLAVWGMAECAVAVVIGLTPSFAILIRAGRNAMRNAGHIQHEGQEVQLTTIGGSGGSGNRHKKIPTETWVTINDSQEALATKQDTASVTTSARHDEESLGLAL</sequence>
<evidence type="ECO:0008006" key="5">
    <source>
        <dbReference type="Google" id="ProtNLM"/>
    </source>
</evidence>
<reference evidence="3" key="1">
    <citation type="submission" date="2021-05" db="EMBL/GenBank/DDBJ databases">
        <authorList>
            <person name="Stam R."/>
        </authorList>
    </citation>
    <scope>NUCLEOTIDE SEQUENCE</scope>
    <source>
        <strain evidence="3">CS162</strain>
    </source>
</reference>
<evidence type="ECO:0000256" key="1">
    <source>
        <dbReference type="SAM" id="MobiDB-lite"/>
    </source>
</evidence>
<dbReference type="GeneID" id="67022227"/>
<protein>
    <recommendedName>
        <fullName evidence="5">Integral membrane protein</fullName>
    </recommendedName>
</protein>
<gene>
    <name evidence="3" type="ORF">ALTATR162_LOCUS995</name>
</gene>
<accession>A0A8J2HWC2</accession>
<dbReference type="Proteomes" id="UP000676310">
    <property type="component" value="Unassembled WGS sequence"/>
</dbReference>
<proteinExistence type="predicted"/>
<evidence type="ECO:0000313" key="3">
    <source>
        <dbReference type="EMBL" id="CAG5141708.1"/>
    </source>
</evidence>
<evidence type="ECO:0000313" key="4">
    <source>
        <dbReference type="Proteomes" id="UP000676310"/>
    </source>
</evidence>
<dbReference type="AlphaFoldDB" id="A0A8J2HWC2"/>
<feature type="transmembrane region" description="Helical" evidence="2">
    <location>
        <begin position="93"/>
        <end position="112"/>
    </location>
</feature>
<dbReference type="RefSeq" id="XP_043164525.1">
    <property type="nucleotide sequence ID" value="XM_043308590.1"/>
</dbReference>
<evidence type="ECO:0000256" key="2">
    <source>
        <dbReference type="SAM" id="Phobius"/>
    </source>
</evidence>
<feature type="compositionally biased region" description="Polar residues" evidence="1">
    <location>
        <begin position="209"/>
        <end position="219"/>
    </location>
</feature>
<keyword evidence="2" id="KW-0472">Membrane</keyword>
<keyword evidence="2" id="KW-0812">Transmembrane</keyword>
<comment type="caution">
    <text evidence="3">The sequence shown here is derived from an EMBL/GenBank/DDBJ whole genome shotgun (WGS) entry which is preliminary data.</text>
</comment>
<keyword evidence="2" id="KW-1133">Transmembrane helix</keyword>